<protein>
    <submittedName>
        <fullName evidence="2 3">Thioredoxin</fullName>
    </submittedName>
</protein>
<reference evidence="2" key="3">
    <citation type="submission" date="2021-11" db="EMBL/GenBank/DDBJ databases">
        <authorList>
            <person name="Gilroy R."/>
        </authorList>
    </citation>
    <scope>NUCLEOTIDE SEQUENCE</scope>
    <source>
        <strain evidence="2">150</strain>
    </source>
</reference>
<name>A0A1L8QMY1_9ENTE</name>
<dbReference type="InterPro" id="IPR036249">
    <property type="entry name" value="Thioredoxin-like_sf"/>
</dbReference>
<keyword evidence="4" id="KW-1185">Reference proteome</keyword>
<feature type="domain" description="Thioredoxin" evidence="1">
    <location>
        <begin position="1"/>
        <end position="103"/>
    </location>
</feature>
<dbReference type="PROSITE" id="PS51352">
    <property type="entry name" value="THIOREDOXIN_2"/>
    <property type="match status" value="1"/>
</dbReference>
<comment type="caution">
    <text evidence="3">The sequence shown here is derived from an EMBL/GenBank/DDBJ whole genome shotgun (WGS) entry which is preliminary data.</text>
</comment>
<dbReference type="EMBL" id="JXKD01000027">
    <property type="protein sequence ID" value="OJG08868.1"/>
    <property type="molecule type" value="Genomic_DNA"/>
</dbReference>
<evidence type="ECO:0000313" key="4">
    <source>
        <dbReference type="Proteomes" id="UP000182149"/>
    </source>
</evidence>
<evidence type="ECO:0000259" key="1">
    <source>
        <dbReference type="PROSITE" id="PS51352"/>
    </source>
</evidence>
<reference evidence="3 4" key="1">
    <citation type="submission" date="2014-12" db="EMBL/GenBank/DDBJ databases">
        <title>Draft genome sequences of 29 type strains of Enterococci.</title>
        <authorList>
            <person name="Zhong Z."/>
            <person name="Sun Z."/>
            <person name="Liu W."/>
            <person name="Zhang W."/>
            <person name="Zhang H."/>
        </authorList>
    </citation>
    <scope>NUCLEOTIDE SEQUENCE [LARGE SCALE GENOMIC DNA]</scope>
    <source>
        <strain evidence="3 4">DSM 17690</strain>
    </source>
</reference>
<dbReference type="PANTHER" id="PTHR10438">
    <property type="entry name" value="THIOREDOXIN"/>
    <property type="match status" value="1"/>
</dbReference>
<evidence type="ECO:0000313" key="2">
    <source>
        <dbReference type="EMBL" id="MCC9273279.1"/>
    </source>
</evidence>
<dbReference type="PANTHER" id="PTHR10438:SF468">
    <property type="entry name" value="THIOREDOXIN-1-RELATED"/>
    <property type="match status" value="1"/>
</dbReference>
<dbReference type="RefSeq" id="WP_071875788.1">
    <property type="nucleotide sequence ID" value="NZ_JBHSHF010000020.1"/>
</dbReference>
<sequence>MITPKSLEELATYVEKGNNIFFFTAEWCGDCRFIYPVMPELEAEFPEYQWIHVDRDDYIDLCAQWGIFGIPSFIVIKDGEEVGRLVNKNRKTKEEIAAFIRQL</sequence>
<proteinExistence type="predicted"/>
<gene>
    <name evidence="2" type="ORF">K8V42_03195</name>
    <name evidence="3" type="ORF">RU93_GL001355</name>
</gene>
<organism evidence="3 4">
    <name type="scientific">Enterococcus aquimarinus</name>
    <dbReference type="NCBI Taxonomy" id="328396"/>
    <lineage>
        <taxon>Bacteria</taxon>
        <taxon>Bacillati</taxon>
        <taxon>Bacillota</taxon>
        <taxon>Bacilli</taxon>
        <taxon>Lactobacillales</taxon>
        <taxon>Enterococcaceae</taxon>
        <taxon>Enterococcus</taxon>
    </lineage>
</organism>
<dbReference type="STRING" id="328396.RU93_GL001355"/>
<dbReference type="OrthoDB" id="7629852at2"/>
<dbReference type="SUPFAM" id="SSF52833">
    <property type="entry name" value="Thioredoxin-like"/>
    <property type="match status" value="1"/>
</dbReference>
<dbReference type="EMBL" id="JAJJVO010000052">
    <property type="protein sequence ID" value="MCC9273279.1"/>
    <property type="molecule type" value="Genomic_DNA"/>
</dbReference>
<dbReference type="Gene3D" id="3.40.30.10">
    <property type="entry name" value="Glutaredoxin"/>
    <property type="match status" value="1"/>
</dbReference>
<dbReference type="AlphaFoldDB" id="A0A1L8QMY1"/>
<dbReference type="Proteomes" id="UP000182149">
    <property type="component" value="Unassembled WGS sequence"/>
</dbReference>
<evidence type="ECO:0000313" key="3">
    <source>
        <dbReference type="EMBL" id="OJG08868.1"/>
    </source>
</evidence>
<dbReference type="InterPro" id="IPR050620">
    <property type="entry name" value="Thioredoxin_H-type-like"/>
</dbReference>
<dbReference type="CDD" id="cd02947">
    <property type="entry name" value="TRX_family"/>
    <property type="match status" value="1"/>
</dbReference>
<accession>A0A1L8QMY1</accession>
<reference evidence="2" key="2">
    <citation type="journal article" date="2021" name="PeerJ">
        <title>Extensive microbial diversity within the chicken gut microbiome revealed by metagenomics and culture.</title>
        <authorList>
            <person name="Gilroy R."/>
            <person name="Ravi A."/>
            <person name="Getino M."/>
            <person name="Pursley I."/>
            <person name="Horton D.L."/>
            <person name="Alikhan N.F."/>
            <person name="Baker D."/>
            <person name="Gharbi K."/>
            <person name="Hall N."/>
            <person name="Watson M."/>
            <person name="Adriaenssens E.M."/>
            <person name="Foster-Nyarko E."/>
            <person name="Jarju S."/>
            <person name="Secka A."/>
            <person name="Antonio M."/>
            <person name="Oren A."/>
            <person name="Chaudhuri R.R."/>
            <person name="La Ragione R."/>
            <person name="Hildebrand F."/>
            <person name="Pallen M.J."/>
        </authorList>
    </citation>
    <scope>NUCLEOTIDE SEQUENCE</scope>
    <source>
        <strain evidence="2">150</strain>
    </source>
</reference>
<dbReference type="Pfam" id="PF00085">
    <property type="entry name" value="Thioredoxin"/>
    <property type="match status" value="1"/>
</dbReference>
<dbReference type="InterPro" id="IPR013766">
    <property type="entry name" value="Thioredoxin_domain"/>
</dbReference>
<dbReference type="Proteomes" id="UP000813384">
    <property type="component" value="Unassembled WGS sequence"/>
</dbReference>